<dbReference type="Pfam" id="PF18906">
    <property type="entry name" value="Phage_tube_2"/>
    <property type="match status" value="1"/>
</dbReference>
<accession>A0A845A2C8</accession>
<name>A0A845A2C8_9SPHN</name>
<dbReference type="Proteomes" id="UP000460626">
    <property type="component" value="Unassembled WGS sequence"/>
</dbReference>
<evidence type="ECO:0008006" key="3">
    <source>
        <dbReference type="Google" id="ProtNLM"/>
    </source>
</evidence>
<sequence>MAYSPSDTQFAVVGETVSGVTPATPAFKIFPHNSGDNITSTSEWIDSPAVRPNRGSNGGRRAAYSTAGTLNAHFQRDASIDLLLASGFSGAWNTATLKGGATDSSVTVEKLMKDSVNRYHRVLATQVSKTTFSGKATDNVMVSFDLVGTTFTNSSAIVTGATYADPATTLGLAGEDVTMTLGGLTVDFVSFETMVEFDRSAQFMFGSTAARAIGTAGQRKVSGSVEFFMPSTDYFASLAAPAGLPLVITMGSGVNGYRLTVPAAQFRVPEDSEDGSAIIVKADFSGANTTADGTNIILERLS</sequence>
<protein>
    <recommendedName>
        <fullName evidence="3">Phage tail protein</fullName>
    </recommendedName>
</protein>
<dbReference type="AlphaFoldDB" id="A0A845A2C8"/>
<organism evidence="1 2">
    <name type="scientific">Aurantiacibacter arachoides</name>
    <dbReference type="NCBI Taxonomy" id="1850444"/>
    <lineage>
        <taxon>Bacteria</taxon>
        <taxon>Pseudomonadati</taxon>
        <taxon>Pseudomonadota</taxon>
        <taxon>Alphaproteobacteria</taxon>
        <taxon>Sphingomonadales</taxon>
        <taxon>Erythrobacteraceae</taxon>
        <taxon>Aurantiacibacter</taxon>
    </lineage>
</organism>
<dbReference type="RefSeq" id="WP_131453530.1">
    <property type="nucleotide sequence ID" value="NZ_BMJK01000002.1"/>
</dbReference>
<evidence type="ECO:0000313" key="1">
    <source>
        <dbReference type="EMBL" id="MXO94295.1"/>
    </source>
</evidence>
<dbReference type="InterPro" id="IPR044000">
    <property type="entry name" value="Phage_tube_2"/>
</dbReference>
<evidence type="ECO:0000313" key="2">
    <source>
        <dbReference type="Proteomes" id="UP000460626"/>
    </source>
</evidence>
<proteinExistence type="predicted"/>
<gene>
    <name evidence="1" type="ORF">GRI62_11880</name>
</gene>
<dbReference type="EMBL" id="WTYH01000001">
    <property type="protein sequence ID" value="MXO94295.1"/>
    <property type="molecule type" value="Genomic_DNA"/>
</dbReference>
<reference evidence="1 2" key="1">
    <citation type="submission" date="2019-12" db="EMBL/GenBank/DDBJ databases">
        <title>Genomic-based taxomic classification of the family Erythrobacteraceae.</title>
        <authorList>
            <person name="Xu L."/>
        </authorList>
    </citation>
    <scope>NUCLEOTIDE SEQUENCE [LARGE SCALE GENOMIC DNA]</scope>
    <source>
        <strain evidence="1 2">RC4-10-4</strain>
    </source>
</reference>
<dbReference type="OrthoDB" id="7477008at2"/>
<comment type="caution">
    <text evidence="1">The sequence shown here is derived from an EMBL/GenBank/DDBJ whole genome shotgun (WGS) entry which is preliminary data.</text>
</comment>
<keyword evidence="2" id="KW-1185">Reference proteome</keyword>